<dbReference type="NCBIfam" id="TIGR00287">
    <property type="entry name" value="cas1"/>
    <property type="match status" value="1"/>
</dbReference>
<dbReference type="InterPro" id="IPR002729">
    <property type="entry name" value="CRISPR-assoc_Cas1"/>
</dbReference>
<dbReference type="PANTHER" id="PTHR34353">
    <property type="entry name" value="CRISPR-ASSOCIATED ENDONUCLEASE CAS1 1"/>
    <property type="match status" value="1"/>
</dbReference>
<dbReference type="Proteomes" id="UP000032233">
    <property type="component" value="Unassembled WGS sequence"/>
</dbReference>
<gene>
    <name evidence="10" type="primary">cas1</name>
    <name evidence="12" type="ORF">X474_26240</name>
</gene>
<keyword evidence="3 10" id="KW-0255">Endonuclease</keyword>
<dbReference type="NCBIfam" id="TIGR03640">
    <property type="entry name" value="cas1_DVULG"/>
    <property type="match status" value="1"/>
</dbReference>
<dbReference type="CDD" id="cd09721">
    <property type="entry name" value="Cas1_I-C"/>
    <property type="match status" value="1"/>
</dbReference>
<dbReference type="EMBL" id="AZAC01000067">
    <property type="protein sequence ID" value="KIX11176.1"/>
    <property type="molecule type" value="Genomic_DNA"/>
</dbReference>
<dbReference type="EC" id="3.1.-.-" evidence="10"/>
<keyword evidence="11" id="KW-0175">Coiled coil</keyword>
<dbReference type="InterPro" id="IPR019856">
    <property type="entry name" value="CRISPR-assoc_Cas1_DVULG"/>
</dbReference>
<dbReference type="InParanoid" id="A0A0D2J638"/>
<keyword evidence="4 10" id="KW-0378">Hydrolase</keyword>
<reference evidence="12 13" key="1">
    <citation type="submission" date="2013-11" db="EMBL/GenBank/DDBJ databases">
        <title>Metagenomic analysis of a methanogenic consortium involved in long chain n-alkane degradation.</title>
        <authorList>
            <person name="Davidova I.A."/>
            <person name="Callaghan A.V."/>
            <person name="Wawrik B."/>
            <person name="Pruitt S."/>
            <person name="Marks C."/>
            <person name="Duncan K.E."/>
            <person name="Suflita J.M."/>
        </authorList>
    </citation>
    <scope>NUCLEOTIDE SEQUENCE [LARGE SCALE GENOMIC DNA]</scope>
    <source>
        <strain evidence="12 13">SPR</strain>
    </source>
</reference>
<proteinExistence type="inferred from homology"/>
<dbReference type="InterPro" id="IPR042206">
    <property type="entry name" value="CRISPR-assoc_Cas1_C"/>
</dbReference>
<evidence type="ECO:0000256" key="3">
    <source>
        <dbReference type="ARBA" id="ARBA00022759"/>
    </source>
</evidence>
<organism evidence="12 13">
    <name type="scientific">Dethiosulfatarculus sandiegensis</name>
    <dbReference type="NCBI Taxonomy" id="1429043"/>
    <lineage>
        <taxon>Bacteria</taxon>
        <taxon>Pseudomonadati</taxon>
        <taxon>Thermodesulfobacteriota</taxon>
        <taxon>Desulfarculia</taxon>
        <taxon>Desulfarculales</taxon>
        <taxon>Desulfarculaceae</taxon>
        <taxon>Dethiosulfatarculus</taxon>
    </lineage>
</organism>
<evidence type="ECO:0000256" key="10">
    <source>
        <dbReference type="HAMAP-Rule" id="MF_01470"/>
    </source>
</evidence>
<dbReference type="InterPro" id="IPR042211">
    <property type="entry name" value="CRISPR-assoc_Cas1_N"/>
</dbReference>
<feature type="binding site" evidence="10">
    <location>
        <position position="166"/>
    </location>
    <ligand>
        <name>Mn(2+)</name>
        <dbReference type="ChEBI" id="CHEBI:29035"/>
    </ligand>
</feature>
<dbReference type="RefSeq" id="WP_044352462.1">
    <property type="nucleotide sequence ID" value="NZ_AZAC01000067.1"/>
</dbReference>
<evidence type="ECO:0000256" key="4">
    <source>
        <dbReference type="ARBA" id="ARBA00022801"/>
    </source>
</evidence>
<comment type="function">
    <text evidence="10">CRISPR (clustered regularly interspaced short palindromic repeat), is an adaptive immune system that provides protection against mobile genetic elements (viruses, transposable elements and conjugative plasmids). CRISPR clusters contain spacers, sequences complementary to antecedent mobile elements, and target invading nucleic acids. CRISPR clusters are transcribed and processed into CRISPR RNA (crRNA). Acts as a dsDNA endonuclease. Involved in the integration of spacer DNA into the CRISPR cassette.</text>
</comment>
<dbReference type="Pfam" id="PF01867">
    <property type="entry name" value="Cas_Cas1"/>
    <property type="match status" value="1"/>
</dbReference>
<dbReference type="STRING" id="1429043.X474_26240"/>
<evidence type="ECO:0000313" key="13">
    <source>
        <dbReference type="Proteomes" id="UP000032233"/>
    </source>
</evidence>
<name>A0A0D2J638_9BACT</name>
<dbReference type="Gene3D" id="3.100.10.20">
    <property type="entry name" value="CRISPR-associated endonuclease Cas1, N-terminal domain"/>
    <property type="match status" value="1"/>
</dbReference>
<keyword evidence="7 10" id="KW-0238">DNA-binding</keyword>
<feature type="coiled-coil region" evidence="11">
    <location>
        <begin position="132"/>
        <end position="159"/>
    </location>
</feature>
<dbReference type="InterPro" id="IPR050646">
    <property type="entry name" value="Cas1"/>
</dbReference>
<keyword evidence="8 10" id="KW-0464">Manganese</keyword>
<sequence>MKRFLNTLFVGKQGSYLAKEGECVLVKAEGKVALRTPVHLLGGIICFGDVKVSPWLMAHCAEKQTAISFLSENGRFLAKVQGPVTGNVLLRKEQYRRSDDLERSAGIARAFVAAKIANCRSTLLRSLRDQQDQNKKETLNQAARELAKLLAELGEKDDLDTIRGLEGTAAKTYFRAFEARMTSGSHGFCFTKRSRRPPTDEVNALLSFIYTLLVHDVGAACECTGLDSQVGFLHRDRPGRPSLSLDLMEELRPVIADRLVLTLINRRQISKKGFHHSETGAFTMDDATRKTVLKAYQERKKVEVMHPYLKEKLNLGQLPFIQALLLARHLRGDIDGYPAYFHR</sequence>
<feature type="binding site" evidence="10">
    <location>
        <position position="234"/>
    </location>
    <ligand>
        <name>Mn(2+)</name>
        <dbReference type="ChEBI" id="CHEBI:29035"/>
    </ligand>
</feature>
<keyword evidence="6 10" id="KW-0051">Antiviral defense</keyword>
<comment type="subunit">
    <text evidence="9 10">Homodimer, forms a heterotetramer with a Cas2 homodimer.</text>
</comment>
<evidence type="ECO:0000256" key="6">
    <source>
        <dbReference type="ARBA" id="ARBA00023118"/>
    </source>
</evidence>
<evidence type="ECO:0000256" key="5">
    <source>
        <dbReference type="ARBA" id="ARBA00022842"/>
    </source>
</evidence>
<evidence type="ECO:0000256" key="9">
    <source>
        <dbReference type="ARBA" id="ARBA00038592"/>
    </source>
</evidence>
<keyword evidence="13" id="KW-1185">Reference proteome</keyword>
<dbReference type="GO" id="GO:0004520">
    <property type="term" value="F:DNA endonuclease activity"/>
    <property type="evidence" value="ECO:0007669"/>
    <property type="project" value="InterPro"/>
</dbReference>
<dbReference type="OrthoDB" id="9803119at2"/>
<comment type="similarity">
    <text evidence="10">Belongs to the CRISPR-associated endonuclease Cas1 family.</text>
</comment>
<dbReference type="Gene3D" id="1.20.120.920">
    <property type="entry name" value="CRISPR-associated endonuclease Cas1, C-terminal domain"/>
    <property type="match status" value="1"/>
</dbReference>
<comment type="caution">
    <text evidence="12">The sequence shown here is derived from an EMBL/GenBank/DDBJ whole genome shotgun (WGS) entry which is preliminary data.</text>
</comment>
<dbReference type="GO" id="GO:0016787">
    <property type="term" value="F:hydrolase activity"/>
    <property type="evidence" value="ECO:0007669"/>
    <property type="project" value="UniProtKB-KW"/>
</dbReference>
<dbReference type="GO" id="GO:0051607">
    <property type="term" value="P:defense response to virus"/>
    <property type="evidence" value="ECO:0007669"/>
    <property type="project" value="UniProtKB-UniRule"/>
</dbReference>
<feature type="binding site" evidence="10">
    <location>
        <position position="249"/>
    </location>
    <ligand>
        <name>Mn(2+)</name>
        <dbReference type="ChEBI" id="CHEBI:29035"/>
    </ligand>
</feature>
<protein>
    <recommendedName>
        <fullName evidence="10">CRISPR-associated endonuclease Cas1</fullName>
        <ecNumber evidence="10">3.1.-.-</ecNumber>
    </recommendedName>
</protein>
<dbReference type="HAMAP" id="MF_01470">
    <property type="entry name" value="Cas1"/>
    <property type="match status" value="1"/>
</dbReference>
<keyword evidence="2 10" id="KW-0479">Metal-binding</keyword>
<evidence type="ECO:0000256" key="8">
    <source>
        <dbReference type="ARBA" id="ARBA00023211"/>
    </source>
</evidence>
<comment type="cofactor">
    <cofactor evidence="10">
        <name>Mg(2+)</name>
        <dbReference type="ChEBI" id="CHEBI:18420"/>
    </cofactor>
    <cofactor evidence="10">
        <name>Mn(2+)</name>
        <dbReference type="ChEBI" id="CHEBI:29035"/>
    </cofactor>
</comment>
<dbReference type="GO" id="GO:0046872">
    <property type="term" value="F:metal ion binding"/>
    <property type="evidence" value="ECO:0007669"/>
    <property type="project" value="UniProtKB-UniRule"/>
</dbReference>
<dbReference type="GO" id="GO:0003677">
    <property type="term" value="F:DNA binding"/>
    <property type="evidence" value="ECO:0007669"/>
    <property type="project" value="UniProtKB-KW"/>
</dbReference>
<keyword evidence="5 10" id="KW-0460">Magnesium</keyword>
<evidence type="ECO:0000256" key="1">
    <source>
        <dbReference type="ARBA" id="ARBA00022722"/>
    </source>
</evidence>
<evidence type="ECO:0000313" key="12">
    <source>
        <dbReference type="EMBL" id="KIX11176.1"/>
    </source>
</evidence>
<evidence type="ECO:0000256" key="7">
    <source>
        <dbReference type="ARBA" id="ARBA00023125"/>
    </source>
</evidence>
<dbReference type="PANTHER" id="PTHR34353:SF2">
    <property type="entry name" value="CRISPR-ASSOCIATED ENDONUCLEASE CAS1 1"/>
    <property type="match status" value="1"/>
</dbReference>
<evidence type="ECO:0000256" key="11">
    <source>
        <dbReference type="SAM" id="Coils"/>
    </source>
</evidence>
<dbReference type="GO" id="GO:0043571">
    <property type="term" value="P:maintenance of CRISPR repeat elements"/>
    <property type="evidence" value="ECO:0007669"/>
    <property type="project" value="UniProtKB-UniRule"/>
</dbReference>
<evidence type="ECO:0000256" key="2">
    <source>
        <dbReference type="ARBA" id="ARBA00022723"/>
    </source>
</evidence>
<dbReference type="AlphaFoldDB" id="A0A0D2J638"/>
<accession>A0A0D2J638</accession>
<keyword evidence="1 10" id="KW-0540">Nuclease</keyword>
<dbReference type="PATRIC" id="fig|1429043.3.peg.5558"/>